<dbReference type="AlphaFoldDB" id="A0A4R2NI58"/>
<dbReference type="PANTHER" id="PTHR34801:SF6">
    <property type="entry name" value="SLL1620 PROTEIN"/>
    <property type="match status" value="1"/>
</dbReference>
<evidence type="ECO:0000313" key="2">
    <source>
        <dbReference type="Proteomes" id="UP000295416"/>
    </source>
</evidence>
<comment type="caution">
    <text evidence="1">The sequence shown here is derived from an EMBL/GenBank/DDBJ whole genome shotgun (WGS) entry which is preliminary data.</text>
</comment>
<accession>A0A4R2NI58</accession>
<dbReference type="InterPro" id="IPR010865">
    <property type="entry name" value="DUF1499"/>
</dbReference>
<dbReference type="Proteomes" id="UP000295416">
    <property type="component" value="Unassembled WGS sequence"/>
</dbReference>
<protein>
    <submittedName>
        <fullName evidence="1">Uncharacterized protein (DUF1499 family)</fullName>
    </submittedName>
</protein>
<dbReference type="PIRSF" id="PIRSF026426">
    <property type="entry name" value="DUF1499"/>
    <property type="match status" value="1"/>
</dbReference>
<dbReference type="PANTHER" id="PTHR34801">
    <property type="entry name" value="EXPRESSED PROTEIN"/>
    <property type="match status" value="1"/>
</dbReference>
<reference evidence="1 2" key="1">
    <citation type="submission" date="2019-03" db="EMBL/GenBank/DDBJ databases">
        <title>Genomic Encyclopedia of Type Strains, Phase IV (KMG-IV): sequencing the most valuable type-strain genomes for metagenomic binning, comparative biology and taxonomic classification.</title>
        <authorList>
            <person name="Goeker M."/>
        </authorList>
    </citation>
    <scope>NUCLEOTIDE SEQUENCE [LARGE SCALE GENOMIC DNA]</scope>
    <source>
        <strain evidence="1 2">DSM 19377</strain>
    </source>
</reference>
<sequence length="139" mass="16329">MDKDKKGIALGLQDGQLAPCPKTPNCVSTEHHDLNRKMLPMSYQNMSIDEAKKILLEVIHSMPRVEIKEQSDDYIHVVYRTLVFEFFHDAEFHFDSADKHIHYRSATRVGFADFGSNKRWLQSIYARFIQRTYHITKEN</sequence>
<keyword evidence="2" id="KW-1185">Reference proteome</keyword>
<dbReference type="EMBL" id="SLXK01000047">
    <property type="protein sequence ID" value="TCP20958.1"/>
    <property type="molecule type" value="Genomic_DNA"/>
</dbReference>
<dbReference type="Pfam" id="PF07386">
    <property type="entry name" value="DUF1499"/>
    <property type="match status" value="1"/>
</dbReference>
<gene>
    <name evidence="1" type="ORF">EV207_1478</name>
</gene>
<proteinExistence type="predicted"/>
<organism evidence="1 2">
    <name type="scientific">Scopulibacillus darangshiensis</name>
    <dbReference type="NCBI Taxonomy" id="442528"/>
    <lineage>
        <taxon>Bacteria</taxon>
        <taxon>Bacillati</taxon>
        <taxon>Bacillota</taxon>
        <taxon>Bacilli</taxon>
        <taxon>Bacillales</taxon>
        <taxon>Sporolactobacillaceae</taxon>
        <taxon>Scopulibacillus</taxon>
    </lineage>
</organism>
<name>A0A4R2NI58_9BACL</name>
<evidence type="ECO:0000313" key="1">
    <source>
        <dbReference type="EMBL" id="TCP20958.1"/>
    </source>
</evidence>